<organism evidence="2 3">
    <name type="scientific">Trifolium medium</name>
    <dbReference type="NCBI Taxonomy" id="97028"/>
    <lineage>
        <taxon>Eukaryota</taxon>
        <taxon>Viridiplantae</taxon>
        <taxon>Streptophyta</taxon>
        <taxon>Embryophyta</taxon>
        <taxon>Tracheophyta</taxon>
        <taxon>Spermatophyta</taxon>
        <taxon>Magnoliopsida</taxon>
        <taxon>eudicotyledons</taxon>
        <taxon>Gunneridae</taxon>
        <taxon>Pentapetalae</taxon>
        <taxon>rosids</taxon>
        <taxon>fabids</taxon>
        <taxon>Fabales</taxon>
        <taxon>Fabaceae</taxon>
        <taxon>Papilionoideae</taxon>
        <taxon>50 kb inversion clade</taxon>
        <taxon>NPAAA clade</taxon>
        <taxon>Hologalegina</taxon>
        <taxon>IRL clade</taxon>
        <taxon>Trifolieae</taxon>
        <taxon>Trifolium</taxon>
    </lineage>
</organism>
<comment type="caution">
    <text evidence="2">The sequence shown here is derived from an EMBL/GenBank/DDBJ whole genome shotgun (WGS) entry which is preliminary data.</text>
</comment>
<feature type="non-terminal residue" evidence="2">
    <location>
        <position position="1"/>
    </location>
</feature>
<feature type="region of interest" description="Disordered" evidence="1">
    <location>
        <begin position="1"/>
        <end position="25"/>
    </location>
</feature>
<proteinExistence type="predicted"/>
<keyword evidence="3" id="KW-1185">Reference proteome</keyword>
<feature type="compositionally biased region" description="Low complexity" evidence="1">
    <location>
        <begin position="1"/>
        <end position="18"/>
    </location>
</feature>
<dbReference type="AlphaFoldDB" id="A0A392PHY3"/>
<name>A0A392PHY3_9FABA</name>
<evidence type="ECO:0000256" key="1">
    <source>
        <dbReference type="SAM" id="MobiDB-lite"/>
    </source>
</evidence>
<dbReference type="Proteomes" id="UP000265520">
    <property type="component" value="Unassembled WGS sequence"/>
</dbReference>
<protein>
    <submittedName>
        <fullName evidence="2">Uncharacterized protein</fullName>
    </submittedName>
</protein>
<sequence>KASTQFSNLSSSSSGSPSIAGPQGSYGGVASCPWVVGGGSVLAVLLHVRGLGFF</sequence>
<accession>A0A392PHY3</accession>
<evidence type="ECO:0000313" key="2">
    <source>
        <dbReference type="EMBL" id="MCI11247.1"/>
    </source>
</evidence>
<dbReference type="EMBL" id="LXQA010079438">
    <property type="protein sequence ID" value="MCI11247.1"/>
    <property type="molecule type" value="Genomic_DNA"/>
</dbReference>
<evidence type="ECO:0000313" key="3">
    <source>
        <dbReference type="Proteomes" id="UP000265520"/>
    </source>
</evidence>
<reference evidence="2 3" key="1">
    <citation type="journal article" date="2018" name="Front. Plant Sci.">
        <title>Red Clover (Trifolium pratense) and Zigzag Clover (T. medium) - A Picture of Genomic Similarities and Differences.</title>
        <authorList>
            <person name="Dluhosova J."/>
            <person name="Istvanek J."/>
            <person name="Nedelnik J."/>
            <person name="Repkova J."/>
        </authorList>
    </citation>
    <scope>NUCLEOTIDE SEQUENCE [LARGE SCALE GENOMIC DNA]</scope>
    <source>
        <strain evidence="3">cv. 10/8</strain>
        <tissue evidence="2">Leaf</tissue>
    </source>
</reference>